<feature type="compositionally biased region" description="Polar residues" evidence="1">
    <location>
        <begin position="293"/>
        <end position="307"/>
    </location>
</feature>
<feature type="compositionally biased region" description="Polar residues" evidence="1">
    <location>
        <begin position="317"/>
        <end position="327"/>
    </location>
</feature>
<protein>
    <recommendedName>
        <fullName evidence="4">DUF4335 domain-containing protein</fullName>
    </recommendedName>
</protein>
<evidence type="ECO:0000313" key="3">
    <source>
        <dbReference type="Proteomes" id="UP000239001"/>
    </source>
</evidence>
<comment type="caution">
    <text evidence="2">The sequence shown here is derived from an EMBL/GenBank/DDBJ whole genome shotgun (WGS) entry which is preliminary data.</text>
</comment>
<dbReference type="AlphaFoldDB" id="A0A2T1M1I0"/>
<evidence type="ECO:0000256" key="1">
    <source>
        <dbReference type="SAM" id="MobiDB-lite"/>
    </source>
</evidence>
<feature type="region of interest" description="Disordered" evidence="1">
    <location>
        <begin position="293"/>
        <end position="362"/>
    </location>
</feature>
<feature type="compositionally biased region" description="Polar residues" evidence="1">
    <location>
        <begin position="344"/>
        <end position="362"/>
    </location>
</feature>
<organism evidence="2 3">
    <name type="scientific">Aphanothece hegewaldii CCALA 016</name>
    <dbReference type="NCBI Taxonomy" id="2107694"/>
    <lineage>
        <taxon>Bacteria</taxon>
        <taxon>Bacillati</taxon>
        <taxon>Cyanobacteriota</taxon>
        <taxon>Cyanophyceae</taxon>
        <taxon>Oscillatoriophycideae</taxon>
        <taxon>Chroococcales</taxon>
        <taxon>Aphanothecaceae</taxon>
        <taxon>Aphanothece</taxon>
    </lineage>
</organism>
<gene>
    <name evidence="2" type="ORF">C7H19_03440</name>
</gene>
<dbReference type="EMBL" id="PXOH01000003">
    <property type="protein sequence ID" value="PSF38576.1"/>
    <property type="molecule type" value="Genomic_DNA"/>
</dbReference>
<proteinExistence type="predicted"/>
<reference evidence="2 3" key="2">
    <citation type="submission" date="2018-03" db="EMBL/GenBank/DDBJ databases">
        <authorList>
            <person name="Keele B.F."/>
        </authorList>
    </citation>
    <scope>NUCLEOTIDE SEQUENCE [LARGE SCALE GENOMIC DNA]</scope>
    <source>
        <strain evidence="2 3">CCALA 016</strain>
    </source>
</reference>
<dbReference type="Pfam" id="PF14233">
    <property type="entry name" value="DUF4335"/>
    <property type="match status" value="1"/>
</dbReference>
<dbReference type="Proteomes" id="UP000239001">
    <property type="component" value="Unassembled WGS sequence"/>
</dbReference>
<evidence type="ECO:0008006" key="4">
    <source>
        <dbReference type="Google" id="ProtNLM"/>
    </source>
</evidence>
<keyword evidence="3" id="KW-1185">Reference proteome</keyword>
<dbReference type="PRINTS" id="PR01217">
    <property type="entry name" value="PRICHEXTENSN"/>
</dbReference>
<feature type="compositionally biased region" description="Pro residues" evidence="1">
    <location>
        <begin position="329"/>
        <end position="340"/>
    </location>
</feature>
<dbReference type="OrthoDB" id="425813at2"/>
<name>A0A2T1M1I0_9CHRO</name>
<sequence>MFSQEVLIRRYTPPTCTLELSGNRSRLYLWTGQNRVKDIGFILRFDDPRNPTEDQIIVKGDRTQLQIFSDVVNHYIQNFLKTSSSHLPLTASSTATLLQPTITLPSIPSLHPLGLLRHELSFGSLIVEPPQSSVSLTASQLYDLANALEEYKTDISILPAIAKPKLQQVATTWLGTAVAAFLIALGVGTASLKIRENLQQTASLPEANSKPAESIVKDVLPPVPTPPTGTPVPSPSIPPTLAQRQPLPTPSTVVALPPPPRNPSIPVVIPPRAVLPPPPVVPSANNPAIIITPQTSNPSTVQPSRTLPTLPPPVAPRSTQNLSPQTFNPNPPAPNLPELPPLASSQETETAKTISTQSDKSQATLLDTIPQVGEARQYFKERWKPPESLQQTLEYRLVLSQDGSISRITPLGQASKIYLDRTGMPLIGETFVSPLEVAGNPQIRLVLSPDGTVRTFMEQ</sequence>
<reference evidence="2 3" key="1">
    <citation type="submission" date="2018-03" db="EMBL/GenBank/DDBJ databases">
        <title>The ancient ancestry and fast evolution of plastids.</title>
        <authorList>
            <person name="Moore K.R."/>
            <person name="Magnabosco C."/>
            <person name="Momper L."/>
            <person name="Gold D.A."/>
            <person name="Bosak T."/>
            <person name="Fournier G.P."/>
        </authorList>
    </citation>
    <scope>NUCLEOTIDE SEQUENCE [LARGE SCALE GENOMIC DNA]</scope>
    <source>
        <strain evidence="2 3">CCALA 016</strain>
    </source>
</reference>
<dbReference type="RefSeq" id="WP_106455498.1">
    <property type="nucleotide sequence ID" value="NZ_PXOH01000003.1"/>
</dbReference>
<accession>A0A2T1M1I0</accession>
<dbReference type="InterPro" id="IPR025569">
    <property type="entry name" value="DUF4335"/>
</dbReference>
<evidence type="ECO:0000313" key="2">
    <source>
        <dbReference type="EMBL" id="PSF38576.1"/>
    </source>
</evidence>